<keyword evidence="2 4" id="KW-0813">Transport</keyword>
<evidence type="ECO:0000313" key="6">
    <source>
        <dbReference type="Proteomes" id="UP000000503"/>
    </source>
</evidence>
<dbReference type="GO" id="GO:0030001">
    <property type="term" value="P:metal ion transport"/>
    <property type="evidence" value="ECO:0007669"/>
    <property type="project" value="InterPro"/>
</dbReference>
<dbReference type="RefSeq" id="WP_013969563.1">
    <property type="nucleotide sequence ID" value="NC_015732.1"/>
</dbReference>
<dbReference type="PROSITE" id="PS51257">
    <property type="entry name" value="PROKAR_LIPOPROTEIN"/>
    <property type="match status" value="1"/>
</dbReference>
<dbReference type="eggNOG" id="COG0803">
    <property type="taxonomic scope" value="Bacteria"/>
</dbReference>
<dbReference type="OrthoDB" id="9810636at2"/>
<dbReference type="Proteomes" id="UP000000503">
    <property type="component" value="Chromosome"/>
</dbReference>
<evidence type="ECO:0000256" key="4">
    <source>
        <dbReference type="RuleBase" id="RU003512"/>
    </source>
</evidence>
<sequence>MKHTSLVLLTAIITLVIILGCAPKTGRKTETVKTKPIIAISILPHSYFLERIGGDSIQSLVLVGPGQSPHTYEPSPKQMEDLSKASAWIYSNTDFEVNLKPKIASLYPSLLLIDGTDGVQFRQIEAHHHEDEAETDDPTEEHHEMERDLHTWLGRENAKIFSRHVRDTLIKVLPEHRDLYESRYEELIKEIDRVFNELDQDLAPLKGTKVFVFHPSFGYFFDEFGIQQEAIETGGKEPSAKTLAQIIEAATAEQVKVIFVQAQFPTTAAKTVADSLGAQVVPLDPLAKDWMSNIKLMGESLKKAIK</sequence>
<keyword evidence="6" id="KW-1185">Reference proteome</keyword>
<proteinExistence type="inferred from homology"/>
<dbReference type="Gene3D" id="3.40.50.1980">
    <property type="entry name" value="Nitrogenase molybdenum iron protein domain"/>
    <property type="match status" value="2"/>
</dbReference>
<organism evidence="5 6">
    <name type="scientific">Gracilinema caldarium (strain ATCC 51460 / DSM 7334 / H1)</name>
    <name type="common">Treponema caldarium</name>
    <dbReference type="NCBI Taxonomy" id="744872"/>
    <lineage>
        <taxon>Bacteria</taxon>
        <taxon>Pseudomonadati</taxon>
        <taxon>Spirochaetota</taxon>
        <taxon>Spirochaetia</taxon>
        <taxon>Spirochaetales</taxon>
        <taxon>Breznakiellaceae</taxon>
        <taxon>Gracilinema</taxon>
    </lineage>
</organism>
<dbReference type="Pfam" id="PF01297">
    <property type="entry name" value="ZnuA"/>
    <property type="match status" value="1"/>
</dbReference>
<accession>F8F0Y9</accession>
<dbReference type="SUPFAM" id="SSF53807">
    <property type="entry name" value="Helical backbone' metal receptor"/>
    <property type="match status" value="1"/>
</dbReference>
<evidence type="ECO:0000256" key="2">
    <source>
        <dbReference type="ARBA" id="ARBA00022448"/>
    </source>
</evidence>
<reference evidence="6" key="1">
    <citation type="journal article" date="2013" name="Stand. Genomic Sci.">
        <title>Genome sequence of the thermophilic fresh-water bacterium Spirochaeta caldaria type strain (H1(T)), reclassification of Spirochaeta caldaria, Spirochaeta stenostrepta, and Spirochaeta zuelzerae in the genus Treponema as Treponema caldaria comb. nov., Treponema stenostrepta comb. nov., and Treponema zuelzerae comb. nov., and emendation of the genus Treponema.</title>
        <authorList>
            <person name="Abt B."/>
            <person name="Goker M."/>
            <person name="Scheuner C."/>
            <person name="Han C."/>
            <person name="Lu M."/>
            <person name="Misra M."/>
            <person name="Lapidus A."/>
            <person name="Nolan M."/>
            <person name="Lucas S."/>
            <person name="Hammon N."/>
            <person name="Deshpande S."/>
            <person name="Cheng J.F."/>
            <person name="Tapia R."/>
            <person name="Goodwin L.A."/>
            <person name="Pitluck S."/>
            <person name="Liolios K."/>
            <person name="Pagani I."/>
            <person name="Ivanova N."/>
            <person name="Mavromatis K."/>
            <person name="Mikhailova N."/>
            <person name="Huntemann M."/>
            <person name="Pati A."/>
            <person name="Chen A."/>
            <person name="Palaniappan K."/>
            <person name="Land M."/>
            <person name="Hauser L."/>
            <person name="Jeffries C.D."/>
            <person name="Rohde M."/>
            <person name="Spring S."/>
            <person name="Gronow S."/>
            <person name="Detter J.C."/>
            <person name="Bristow J."/>
            <person name="Eisen J.A."/>
            <person name="Markowitz V."/>
            <person name="Hugenholtz P."/>
            <person name="Kyrpides N.C."/>
            <person name="Woyke T."/>
            <person name="Klenk H.P."/>
        </authorList>
    </citation>
    <scope>NUCLEOTIDE SEQUENCE</scope>
    <source>
        <strain evidence="6">ATCC 51460 / DSM 7334 / H1</strain>
    </source>
</reference>
<dbReference type="GO" id="GO:0007155">
    <property type="term" value="P:cell adhesion"/>
    <property type="evidence" value="ECO:0007669"/>
    <property type="project" value="InterPro"/>
</dbReference>
<name>F8F0Y9_GRAC1</name>
<dbReference type="STRING" id="744872.Spica_2152"/>
<dbReference type="InterPro" id="IPR050492">
    <property type="entry name" value="Bact_metal-bind_prot9"/>
</dbReference>
<evidence type="ECO:0000256" key="1">
    <source>
        <dbReference type="ARBA" id="ARBA00011028"/>
    </source>
</evidence>
<comment type="similarity">
    <text evidence="1 4">Belongs to the bacterial solute-binding protein 9 family.</text>
</comment>
<keyword evidence="3" id="KW-0732">Signal</keyword>
<gene>
    <name evidence="5" type="ordered locus">Spica_2152</name>
</gene>
<dbReference type="KEGG" id="scd:Spica_2152"/>
<dbReference type="PRINTS" id="PR00690">
    <property type="entry name" value="ADHESNFAMILY"/>
</dbReference>
<dbReference type="EMBL" id="CP002868">
    <property type="protein sequence ID" value="AEJ20275.1"/>
    <property type="molecule type" value="Genomic_DNA"/>
</dbReference>
<dbReference type="HOGENOM" id="CLU_016838_1_0_12"/>
<dbReference type="PANTHER" id="PTHR42953">
    <property type="entry name" value="HIGH-AFFINITY ZINC UPTAKE SYSTEM PROTEIN ZNUA-RELATED"/>
    <property type="match status" value="1"/>
</dbReference>
<dbReference type="PANTHER" id="PTHR42953:SF3">
    <property type="entry name" value="HIGH-AFFINITY ZINC UPTAKE SYSTEM PROTEIN ZNUA"/>
    <property type="match status" value="1"/>
</dbReference>
<dbReference type="InterPro" id="IPR006127">
    <property type="entry name" value="ZnuA-like"/>
</dbReference>
<dbReference type="InterPro" id="IPR006128">
    <property type="entry name" value="Lipoprotein_PsaA-like"/>
</dbReference>
<protein>
    <submittedName>
        <fullName evidence="5">ABC-type metal ion transporter, periplasmic subunit</fullName>
    </submittedName>
</protein>
<dbReference type="GO" id="GO:0046872">
    <property type="term" value="F:metal ion binding"/>
    <property type="evidence" value="ECO:0007669"/>
    <property type="project" value="InterPro"/>
</dbReference>
<evidence type="ECO:0000256" key="3">
    <source>
        <dbReference type="ARBA" id="ARBA00022729"/>
    </source>
</evidence>
<evidence type="ECO:0000313" key="5">
    <source>
        <dbReference type="EMBL" id="AEJ20275.1"/>
    </source>
</evidence>
<dbReference type="AlphaFoldDB" id="F8F0Y9"/>